<evidence type="ECO:0000256" key="2">
    <source>
        <dbReference type="ARBA" id="ARBA00022771"/>
    </source>
</evidence>
<dbReference type="PANTHER" id="PTHR47094">
    <property type="entry name" value="ELFLESS, ISOFORM B"/>
    <property type="match status" value="1"/>
</dbReference>
<dbReference type="SMART" id="SM00184">
    <property type="entry name" value="RING"/>
    <property type="match status" value="1"/>
</dbReference>
<keyword evidence="1" id="KW-0479">Metal-binding</keyword>
<dbReference type="GO" id="GO:0033768">
    <property type="term" value="C:SUMO-targeted ubiquitin ligase complex"/>
    <property type="evidence" value="ECO:0007669"/>
    <property type="project" value="TreeGrafter"/>
</dbReference>
<dbReference type="InterPro" id="IPR049627">
    <property type="entry name" value="SLX8"/>
</dbReference>
<dbReference type="SUPFAM" id="SSF57850">
    <property type="entry name" value="RING/U-box"/>
    <property type="match status" value="1"/>
</dbReference>
<evidence type="ECO:0000256" key="3">
    <source>
        <dbReference type="ARBA" id="ARBA00022833"/>
    </source>
</evidence>
<keyword evidence="3" id="KW-0862">Zinc</keyword>
<dbReference type="PANTHER" id="PTHR47094:SF1">
    <property type="entry name" value="RING-TYPE E3 UBIQUITIN TRANSFERASE"/>
    <property type="match status" value="1"/>
</dbReference>
<comment type="caution">
    <text evidence="6">The sequence shown here is derived from an EMBL/GenBank/DDBJ whole genome shotgun (WGS) entry which is preliminary data.</text>
</comment>
<dbReference type="Proteomes" id="UP001293593">
    <property type="component" value="Unassembled WGS sequence"/>
</dbReference>
<gene>
    <name evidence="6" type="ORF">QN277_004874</name>
</gene>
<dbReference type="GO" id="GO:0006511">
    <property type="term" value="P:ubiquitin-dependent protein catabolic process"/>
    <property type="evidence" value="ECO:0007669"/>
    <property type="project" value="TreeGrafter"/>
</dbReference>
<keyword evidence="7" id="KW-1185">Reference proteome</keyword>
<dbReference type="InterPro" id="IPR017907">
    <property type="entry name" value="Znf_RING_CS"/>
</dbReference>
<organism evidence="6 7">
    <name type="scientific">Acacia crassicarpa</name>
    <name type="common">northern wattle</name>
    <dbReference type="NCBI Taxonomy" id="499986"/>
    <lineage>
        <taxon>Eukaryota</taxon>
        <taxon>Viridiplantae</taxon>
        <taxon>Streptophyta</taxon>
        <taxon>Embryophyta</taxon>
        <taxon>Tracheophyta</taxon>
        <taxon>Spermatophyta</taxon>
        <taxon>Magnoliopsida</taxon>
        <taxon>eudicotyledons</taxon>
        <taxon>Gunneridae</taxon>
        <taxon>Pentapetalae</taxon>
        <taxon>rosids</taxon>
        <taxon>fabids</taxon>
        <taxon>Fabales</taxon>
        <taxon>Fabaceae</taxon>
        <taxon>Caesalpinioideae</taxon>
        <taxon>mimosoid clade</taxon>
        <taxon>Acacieae</taxon>
        <taxon>Acacia</taxon>
    </lineage>
</organism>
<evidence type="ECO:0000256" key="4">
    <source>
        <dbReference type="PROSITE-ProRule" id="PRU00175"/>
    </source>
</evidence>
<evidence type="ECO:0000313" key="6">
    <source>
        <dbReference type="EMBL" id="KAK4261945.1"/>
    </source>
</evidence>
<accession>A0AAE1J1E3</accession>
<dbReference type="GO" id="GO:0061630">
    <property type="term" value="F:ubiquitin protein ligase activity"/>
    <property type="evidence" value="ECO:0007669"/>
    <property type="project" value="InterPro"/>
</dbReference>
<dbReference type="PROSITE" id="PS00518">
    <property type="entry name" value="ZF_RING_1"/>
    <property type="match status" value="1"/>
</dbReference>
<evidence type="ECO:0000256" key="1">
    <source>
        <dbReference type="ARBA" id="ARBA00022723"/>
    </source>
</evidence>
<protein>
    <recommendedName>
        <fullName evidence="5">RING-type domain-containing protein</fullName>
    </recommendedName>
</protein>
<keyword evidence="2 4" id="KW-0863">Zinc-finger</keyword>
<dbReference type="GO" id="GO:0032183">
    <property type="term" value="F:SUMO binding"/>
    <property type="evidence" value="ECO:0007669"/>
    <property type="project" value="TreeGrafter"/>
</dbReference>
<dbReference type="Gene3D" id="3.30.40.10">
    <property type="entry name" value="Zinc/RING finger domain, C3HC4 (zinc finger)"/>
    <property type="match status" value="1"/>
</dbReference>
<dbReference type="Pfam" id="PF13923">
    <property type="entry name" value="zf-C3HC4_2"/>
    <property type="match status" value="1"/>
</dbReference>
<feature type="domain" description="RING-type" evidence="5">
    <location>
        <begin position="169"/>
        <end position="207"/>
    </location>
</feature>
<evidence type="ECO:0000313" key="7">
    <source>
        <dbReference type="Proteomes" id="UP001293593"/>
    </source>
</evidence>
<dbReference type="GO" id="GO:0008270">
    <property type="term" value="F:zinc ion binding"/>
    <property type="evidence" value="ECO:0007669"/>
    <property type="project" value="UniProtKB-KW"/>
</dbReference>
<proteinExistence type="predicted"/>
<sequence>MPFVFFKCLKLDKEILYIMSTRALRGAAVRSYRRRKTALDLDLNQAPPGEIRELEGPSTQLEPQGVQAILQPAMIDVEAIDDDVVESTPRAFAEAKNNSRRNRSRAIVDVDLEDQTRVAKNNRNKRRRDYPSQTIINCDLYINLEGSSSSMKENVRKSPEPPEEPVFNCPICMGPLVEEMSTRCGHIFCKSCIKAAINAQGKCPTCRKRVTAKELIRVFLPSTS</sequence>
<name>A0AAE1J1E3_9FABA</name>
<dbReference type="AlphaFoldDB" id="A0AAE1J1E3"/>
<dbReference type="InterPro" id="IPR013083">
    <property type="entry name" value="Znf_RING/FYVE/PHD"/>
</dbReference>
<dbReference type="InterPro" id="IPR001841">
    <property type="entry name" value="Znf_RING"/>
</dbReference>
<evidence type="ECO:0000259" key="5">
    <source>
        <dbReference type="PROSITE" id="PS50089"/>
    </source>
</evidence>
<dbReference type="PROSITE" id="PS50089">
    <property type="entry name" value="ZF_RING_2"/>
    <property type="match status" value="1"/>
</dbReference>
<dbReference type="EMBL" id="JAWXYG010000010">
    <property type="protein sequence ID" value="KAK4261945.1"/>
    <property type="molecule type" value="Genomic_DNA"/>
</dbReference>
<reference evidence="6" key="1">
    <citation type="submission" date="2023-10" db="EMBL/GenBank/DDBJ databases">
        <title>Chromosome-level genome of the transformable northern wattle, Acacia crassicarpa.</title>
        <authorList>
            <person name="Massaro I."/>
            <person name="Sinha N.R."/>
            <person name="Poethig S."/>
            <person name="Leichty A.R."/>
        </authorList>
    </citation>
    <scope>NUCLEOTIDE SEQUENCE</scope>
    <source>
        <strain evidence="6">Acra3RX</strain>
        <tissue evidence="6">Leaf</tissue>
    </source>
</reference>
<dbReference type="GO" id="GO:0140082">
    <property type="term" value="F:SUMO-ubiquitin ligase activity"/>
    <property type="evidence" value="ECO:0007669"/>
    <property type="project" value="TreeGrafter"/>
</dbReference>